<reference evidence="3 4" key="1">
    <citation type="submission" date="2016-07" db="EMBL/GenBank/DDBJ databases">
        <title>Pervasive Adenine N6-methylation of Active Genes in Fungi.</title>
        <authorList>
            <consortium name="DOE Joint Genome Institute"/>
            <person name="Mondo S.J."/>
            <person name="Dannebaum R.O."/>
            <person name="Kuo R.C."/>
            <person name="Labutti K."/>
            <person name="Haridas S."/>
            <person name="Kuo A."/>
            <person name="Salamov A."/>
            <person name="Ahrendt S.R."/>
            <person name="Lipzen A."/>
            <person name="Sullivan W."/>
            <person name="Andreopoulos W.B."/>
            <person name="Clum A."/>
            <person name="Lindquist E."/>
            <person name="Daum C."/>
            <person name="Ramamoorthy G.K."/>
            <person name="Gryganskyi A."/>
            <person name="Culley D."/>
            <person name="Magnuson J.K."/>
            <person name="James T.Y."/>
            <person name="O'Malley M.A."/>
            <person name="Stajich J.E."/>
            <person name="Spatafora J.W."/>
            <person name="Visel A."/>
            <person name="Grigoriev I.V."/>
        </authorList>
    </citation>
    <scope>NUCLEOTIDE SEQUENCE [LARGE SCALE GENOMIC DNA]</scope>
    <source>
        <strain evidence="3 4">NRRL 1336</strain>
    </source>
</reference>
<dbReference type="Pfam" id="PF00773">
    <property type="entry name" value="RNB"/>
    <property type="match status" value="1"/>
</dbReference>
<protein>
    <recommendedName>
        <fullName evidence="2">RNB domain-containing protein</fullName>
    </recommendedName>
</protein>
<dbReference type="GO" id="GO:0000175">
    <property type="term" value="F:3'-5'-RNA exonuclease activity"/>
    <property type="evidence" value="ECO:0007669"/>
    <property type="project" value="TreeGrafter"/>
</dbReference>
<accession>A0A1X2J4E4</accession>
<dbReference type="GO" id="GO:0006402">
    <property type="term" value="P:mRNA catabolic process"/>
    <property type="evidence" value="ECO:0007669"/>
    <property type="project" value="TreeGrafter"/>
</dbReference>
<organism evidence="3 4">
    <name type="scientific">Absidia repens</name>
    <dbReference type="NCBI Taxonomy" id="90262"/>
    <lineage>
        <taxon>Eukaryota</taxon>
        <taxon>Fungi</taxon>
        <taxon>Fungi incertae sedis</taxon>
        <taxon>Mucoromycota</taxon>
        <taxon>Mucoromycotina</taxon>
        <taxon>Mucoromycetes</taxon>
        <taxon>Mucorales</taxon>
        <taxon>Cunninghamellaceae</taxon>
        <taxon>Absidia</taxon>
    </lineage>
</organism>
<evidence type="ECO:0000313" key="4">
    <source>
        <dbReference type="Proteomes" id="UP000193560"/>
    </source>
</evidence>
<evidence type="ECO:0000313" key="3">
    <source>
        <dbReference type="EMBL" id="ORZ26094.1"/>
    </source>
</evidence>
<evidence type="ECO:0000256" key="1">
    <source>
        <dbReference type="SAM" id="MobiDB-lite"/>
    </source>
</evidence>
<name>A0A1X2J4E4_9FUNG</name>
<feature type="region of interest" description="Disordered" evidence="1">
    <location>
        <begin position="616"/>
        <end position="642"/>
    </location>
</feature>
<comment type="caution">
    <text evidence="3">The sequence shown here is derived from an EMBL/GenBank/DDBJ whole genome shotgun (WGS) entry which is preliminary data.</text>
</comment>
<proteinExistence type="predicted"/>
<feature type="region of interest" description="Disordered" evidence="1">
    <location>
        <begin position="33"/>
        <end position="78"/>
    </location>
</feature>
<dbReference type="PANTHER" id="PTHR23355:SF65">
    <property type="entry name" value="EXORIBONUCLEASE CYT-4, PUTATIVE (AFU_ORTHOLOGUE AFUA_7G01550)-RELATED"/>
    <property type="match status" value="1"/>
</dbReference>
<dbReference type="InterPro" id="IPR001900">
    <property type="entry name" value="RNase_II/R"/>
</dbReference>
<gene>
    <name evidence="3" type="ORF">BCR42DRAFT_341627</name>
</gene>
<dbReference type="PANTHER" id="PTHR23355">
    <property type="entry name" value="RIBONUCLEASE"/>
    <property type="match status" value="1"/>
</dbReference>
<evidence type="ECO:0000259" key="2">
    <source>
        <dbReference type="SMART" id="SM00955"/>
    </source>
</evidence>
<dbReference type="GO" id="GO:0000932">
    <property type="term" value="C:P-body"/>
    <property type="evidence" value="ECO:0007669"/>
    <property type="project" value="TreeGrafter"/>
</dbReference>
<dbReference type="SMART" id="SM00955">
    <property type="entry name" value="RNB"/>
    <property type="match status" value="1"/>
</dbReference>
<dbReference type="GO" id="GO:0003723">
    <property type="term" value="F:RNA binding"/>
    <property type="evidence" value="ECO:0007669"/>
    <property type="project" value="InterPro"/>
</dbReference>
<keyword evidence="4" id="KW-1185">Reference proteome</keyword>
<dbReference type="InterPro" id="IPR050180">
    <property type="entry name" value="RNR_Ribonuclease"/>
</dbReference>
<dbReference type="AlphaFoldDB" id="A0A1X2J4E4"/>
<dbReference type="SUPFAM" id="SSF50249">
    <property type="entry name" value="Nucleic acid-binding proteins"/>
    <property type="match status" value="1"/>
</dbReference>
<dbReference type="Proteomes" id="UP000193560">
    <property type="component" value="Unassembled WGS sequence"/>
</dbReference>
<feature type="domain" description="RNB" evidence="2">
    <location>
        <begin position="450"/>
        <end position="833"/>
    </location>
</feature>
<dbReference type="EMBL" id="MCGE01000001">
    <property type="protein sequence ID" value="ORZ26094.1"/>
    <property type="molecule type" value="Genomic_DNA"/>
</dbReference>
<dbReference type="STRING" id="90262.A0A1X2J4E4"/>
<dbReference type="InterPro" id="IPR012340">
    <property type="entry name" value="NA-bd_OB-fold"/>
</dbReference>
<feature type="compositionally biased region" description="Polar residues" evidence="1">
    <location>
        <begin position="628"/>
        <end position="642"/>
    </location>
</feature>
<dbReference type="OrthoDB" id="2285229at2759"/>
<sequence>MLLTNARLRFLQSVIVTRSTQPKSPPLAFVRHRTGSVKSKPAALRTPTHRPKPTPVSHTKSIPRSKSQKPLDALVSDPENELTPLEKRLVNSSKNRKLLIGDFVEVFRNGHYSGIVVKQNVISGQQQRLTVVLRNGKTKDFRTSDVAFCIPDFVSSSTVTRFLRKPVNVDREATAMDFIPSEYIRALQTYQRTVTLEKGMAIRQLDTMHAHFKSLSSVTLDDLARYAFDCTQPTTMNRHATFLYLTANNIHFFPDADILQSDTWNLRSEQEMEPISKVIQWIRGREAPFTGFLERANQLVEFYRTNADEQLGTIPQDAIRKIKEQVQLNDTDTMFVEFLVDWIKMPKVTLESPHEVFGPSILKSLHCYDSLFVDKSLAITFLKHIGMFHPWDNVGLVEETGLTRPFLWSKDAEKYDKTMDEYTRMFLDQQDRQQWKTAGFYAKDPSDAIRHDFGDLPVYTIDDPSAKEIDDGISVEHIPGTTNTKDKTWLHIHIADPTAYVPPNHTLASIMADRIQTLYLPERHYPMLPLTLSSHTFSLGSTAQVSKDGSQYAFTFSALLDDQGQLSEYKVRPSLVRNLVKLHYDDVDTFFASKLPSEANSSSGDPLVNIDLSFSHPQKQEQQQQQQRPGSSDMSPSFHSDNLSASAQKDLLDIYHLTQQHSQQRVRNGAVNFTRPSPVISLSPSPLDLPRLTFDDGLQYASDLPTIDLTLDRSAVSPSRKMVAEMMVLGGRSVSQYAREHGVILPFRTQQWQPSQEATRQALLEQRDPVTGMMPFKDLIQYMKRLPAAGLSMTSGLPHALMGVTDGYCKATSPLRRYMDMIIHWQLKAHLLKEKTPPFDMARLEQLAPRIEIQEKQLSLLQQRSLQFWVLSLVQRLEHEDSTRTWKCIVSDKGSLATTQLGGSMHAAPATILELGIRGRVEHLKNTVHPGDVLDVRVTGIEPRLGLINLEAV</sequence>